<accession>A0A2T4GQ17</accession>
<dbReference type="OrthoDB" id="3219467at2759"/>
<gene>
    <name evidence="1" type="ORF">FCULG_00000183</name>
</gene>
<sequence>MSEAMVTPAENFARLTSPSLAVLNNALYIVWNNVSDNGTLRYTTWSDPAGKIANPMDVTAAGLSIRRQTSVALATFKDKLCLFFNGSGTNGTWTTTFSGSGWTQVNPVTMPLAGSALDYTSPAVGVSDGGRQLTLLWNGSANDGIWYTNTMDGTTWAPQMSISQMIGGQTVLYKSSPSIASYRGIPYVLWKPADNGWAAFVATFMAPNTALTPPAVISIFAVATLAVNAGFDVSVDVSEGTFSFRQPPPSA</sequence>
<proteinExistence type="predicted"/>
<comment type="caution">
    <text evidence="1">The sequence shown here is derived from an EMBL/GenBank/DDBJ whole genome shotgun (WGS) entry which is preliminary data.</text>
</comment>
<reference evidence="1 2" key="1">
    <citation type="submission" date="2018-02" db="EMBL/GenBank/DDBJ databases">
        <title>Fusarium culmorum secondary metabolites in fungal-bacterial-plant interactions.</title>
        <authorList>
            <person name="Schmidt R."/>
        </authorList>
    </citation>
    <scope>NUCLEOTIDE SEQUENCE [LARGE SCALE GENOMIC DNA]</scope>
    <source>
        <strain evidence="1 2">PV</strain>
    </source>
</reference>
<dbReference type="Proteomes" id="UP000241587">
    <property type="component" value="Unassembled WGS sequence"/>
</dbReference>
<evidence type="ECO:0008006" key="3">
    <source>
        <dbReference type="Google" id="ProtNLM"/>
    </source>
</evidence>
<name>A0A2T4GQ17_FUSCU</name>
<organism evidence="1 2">
    <name type="scientific">Fusarium culmorum</name>
    <dbReference type="NCBI Taxonomy" id="5516"/>
    <lineage>
        <taxon>Eukaryota</taxon>
        <taxon>Fungi</taxon>
        <taxon>Dikarya</taxon>
        <taxon>Ascomycota</taxon>
        <taxon>Pezizomycotina</taxon>
        <taxon>Sordariomycetes</taxon>
        <taxon>Hypocreomycetidae</taxon>
        <taxon>Hypocreales</taxon>
        <taxon>Nectriaceae</taxon>
        <taxon>Fusarium</taxon>
    </lineage>
</organism>
<dbReference type="EMBL" id="PVEM01000012">
    <property type="protein sequence ID" value="PTD05625.1"/>
    <property type="molecule type" value="Genomic_DNA"/>
</dbReference>
<dbReference type="AlphaFoldDB" id="A0A2T4GQ17"/>
<dbReference type="SUPFAM" id="SSF89372">
    <property type="entry name" value="Fucose-specific lectin"/>
    <property type="match status" value="1"/>
</dbReference>
<evidence type="ECO:0000313" key="2">
    <source>
        <dbReference type="Proteomes" id="UP000241587"/>
    </source>
</evidence>
<keyword evidence="2" id="KW-1185">Reference proteome</keyword>
<protein>
    <recommendedName>
        <fullName evidence="3">Fucose-specific lectin</fullName>
    </recommendedName>
</protein>
<evidence type="ECO:0000313" key="1">
    <source>
        <dbReference type="EMBL" id="PTD05625.1"/>
    </source>
</evidence>